<feature type="domain" description="Sulfatase N-terminal" evidence="6">
    <location>
        <begin position="20"/>
        <end position="314"/>
    </location>
</feature>
<evidence type="ECO:0000256" key="3">
    <source>
        <dbReference type="ARBA" id="ARBA00022801"/>
    </source>
</evidence>
<evidence type="ECO:0000313" key="8">
    <source>
        <dbReference type="Proteomes" id="UP000253383"/>
    </source>
</evidence>
<evidence type="ECO:0000256" key="2">
    <source>
        <dbReference type="ARBA" id="ARBA00022723"/>
    </source>
</evidence>
<dbReference type="InterPro" id="IPR000917">
    <property type="entry name" value="Sulfatase_N"/>
</dbReference>
<dbReference type="PROSITE" id="PS00149">
    <property type="entry name" value="SULFATASE_2"/>
    <property type="match status" value="1"/>
</dbReference>
<proteinExistence type="inferred from homology"/>
<dbReference type="Pfam" id="PF00884">
    <property type="entry name" value="Sulfatase"/>
    <property type="match status" value="1"/>
</dbReference>
<organism evidence="7 8">
    <name type="scientific">Larkinella punicea</name>
    <dbReference type="NCBI Taxonomy" id="2315727"/>
    <lineage>
        <taxon>Bacteria</taxon>
        <taxon>Pseudomonadati</taxon>
        <taxon>Bacteroidota</taxon>
        <taxon>Cytophagia</taxon>
        <taxon>Cytophagales</taxon>
        <taxon>Spirosomataceae</taxon>
        <taxon>Larkinella</taxon>
    </lineage>
</organism>
<reference evidence="7 8" key="1">
    <citation type="submission" date="2018-07" db="EMBL/GenBank/DDBJ databases">
        <title>Genome analysis of Larkinella rosea.</title>
        <authorList>
            <person name="Zhou Z."/>
            <person name="Wang G."/>
        </authorList>
    </citation>
    <scope>NUCLEOTIDE SEQUENCE [LARGE SCALE GENOMIC DNA]</scope>
    <source>
        <strain evidence="8">zzj9</strain>
    </source>
</reference>
<keyword evidence="4" id="KW-0106">Calcium</keyword>
<comment type="similarity">
    <text evidence="1">Belongs to the sulfatase family.</text>
</comment>
<dbReference type="GO" id="GO:0046872">
    <property type="term" value="F:metal ion binding"/>
    <property type="evidence" value="ECO:0007669"/>
    <property type="project" value="UniProtKB-KW"/>
</dbReference>
<comment type="caution">
    <text evidence="7">The sequence shown here is derived from an EMBL/GenBank/DDBJ whole genome shotgun (WGS) entry which is preliminary data.</text>
</comment>
<evidence type="ECO:0000259" key="6">
    <source>
        <dbReference type="Pfam" id="PF00884"/>
    </source>
</evidence>
<accession>A0A368JMZ3</accession>
<dbReference type="InterPro" id="IPR050738">
    <property type="entry name" value="Sulfatase"/>
</dbReference>
<dbReference type="Gene3D" id="3.40.720.10">
    <property type="entry name" value="Alkaline Phosphatase, subunit A"/>
    <property type="match status" value="1"/>
</dbReference>
<dbReference type="EMBL" id="QOWE01000019">
    <property type="protein sequence ID" value="RCR67511.1"/>
    <property type="molecule type" value="Genomic_DNA"/>
</dbReference>
<dbReference type="InterPro" id="IPR024607">
    <property type="entry name" value="Sulfatase_CS"/>
</dbReference>
<evidence type="ECO:0000256" key="4">
    <source>
        <dbReference type="ARBA" id="ARBA00022837"/>
    </source>
</evidence>
<sequence length="481" mass="54052">MVIVGFLLPVFTWAQSLGKPNIVLIVGDDHDRTAAGCYGNPQIKTPNLDALAAEGVRFTRAYATTSSCSPSRSVLLSGRHNHNNGQYGLQQATHHFHSFEGMKTLTHFLSGGGYRTARAGKFHLEPTSTYPFDVRIDDNGNNPVRMAEKCADFLESTKNQPFFLYFCPTDPHRTGFRRDLPLQPNAHGNRTNGQEGVIETLYGADSLRVPYFLPNTPESRAELAQYYQSVSRLDQGVGKLMAQLKQKGLWEKTIVIYVSDNGMPVPGAKTTHYEPGVRLPLIVRNPFSNQKNKTCDELVSWVDMAPTIVDFAGVPTPSQPGRGTSLRNANEAPGPTAYLHGKSWKAVFDHPGSFRSDTLFLSHSFHGLTQYYPMRTIVTRHYKLIWNIAHPLEFPYASDLWDSATWQAFLKSGQTTFGVREVKDYKHRPAFELYDLTQDPQELVNLANDPKHKPVFDKLLTTLKESQRKTGDPWSGKWVHE</sequence>
<keyword evidence="3" id="KW-0378">Hydrolase</keyword>
<keyword evidence="2" id="KW-0479">Metal-binding</keyword>
<dbReference type="AlphaFoldDB" id="A0A368JMZ3"/>
<dbReference type="PANTHER" id="PTHR42693">
    <property type="entry name" value="ARYLSULFATASE FAMILY MEMBER"/>
    <property type="match status" value="1"/>
</dbReference>
<dbReference type="PANTHER" id="PTHR42693:SF53">
    <property type="entry name" value="ENDO-4-O-SULFATASE"/>
    <property type="match status" value="1"/>
</dbReference>
<dbReference type="InterPro" id="IPR017850">
    <property type="entry name" value="Alkaline_phosphatase_core_sf"/>
</dbReference>
<dbReference type="Proteomes" id="UP000253383">
    <property type="component" value="Unassembled WGS sequence"/>
</dbReference>
<evidence type="ECO:0000313" key="7">
    <source>
        <dbReference type="EMBL" id="RCR67511.1"/>
    </source>
</evidence>
<evidence type="ECO:0000256" key="5">
    <source>
        <dbReference type="SAM" id="MobiDB-lite"/>
    </source>
</evidence>
<dbReference type="CDD" id="cd16027">
    <property type="entry name" value="SGSH"/>
    <property type="match status" value="1"/>
</dbReference>
<feature type="compositionally biased region" description="Polar residues" evidence="5">
    <location>
        <begin position="319"/>
        <end position="328"/>
    </location>
</feature>
<dbReference type="OrthoDB" id="975025at2"/>
<gene>
    <name evidence="7" type="ORF">DUE52_22035</name>
</gene>
<dbReference type="SUPFAM" id="SSF53649">
    <property type="entry name" value="Alkaline phosphatase-like"/>
    <property type="match status" value="1"/>
</dbReference>
<keyword evidence="8" id="KW-1185">Reference proteome</keyword>
<evidence type="ECO:0000256" key="1">
    <source>
        <dbReference type="ARBA" id="ARBA00008779"/>
    </source>
</evidence>
<dbReference type="GO" id="GO:0004065">
    <property type="term" value="F:arylsulfatase activity"/>
    <property type="evidence" value="ECO:0007669"/>
    <property type="project" value="TreeGrafter"/>
</dbReference>
<protein>
    <submittedName>
        <fullName evidence="7">DUF4976 domain-containing protein</fullName>
    </submittedName>
</protein>
<name>A0A368JMZ3_9BACT</name>
<feature type="region of interest" description="Disordered" evidence="5">
    <location>
        <begin position="313"/>
        <end position="332"/>
    </location>
</feature>